<organism evidence="1 2">
    <name type="scientific">Methylorubrum extorquens (strain ATCC 14718 / DSM 1338 / JCM 2805 / NCIMB 9133 / AM1)</name>
    <name type="common">Methylobacterium extorquens</name>
    <dbReference type="NCBI Taxonomy" id="272630"/>
    <lineage>
        <taxon>Bacteria</taxon>
        <taxon>Pseudomonadati</taxon>
        <taxon>Pseudomonadota</taxon>
        <taxon>Alphaproteobacteria</taxon>
        <taxon>Hyphomicrobiales</taxon>
        <taxon>Methylobacteriaceae</taxon>
        <taxon>Methylorubrum</taxon>
    </lineage>
</organism>
<dbReference type="Proteomes" id="UP000009081">
    <property type="component" value="Plasmid megaplasmid"/>
</dbReference>
<keyword evidence="2" id="KW-1185">Reference proteome</keyword>
<keyword evidence="1" id="KW-0614">Plasmid</keyword>
<protein>
    <submittedName>
        <fullName evidence="1">Uncharacterized protein</fullName>
    </submittedName>
</protein>
<evidence type="ECO:0000313" key="2">
    <source>
        <dbReference type="Proteomes" id="UP000009081"/>
    </source>
</evidence>
<accession>C5B3Z0</accession>
<evidence type="ECO:0000313" key="1">
    <source>
        <dbReference type="EMBL" id="ACS43172.1"/>
    </source>
</evidence>
<name>C5B3Z0_METEA</name>
<gene>
    <name evidence="1" type="ordered locus">MexAM1_META2p0297</name>
</gene>
<dbReference type="RefSeq" id="WP_012753656.1">
    <property type="nucleotide sequence ID" value="NC_012811.1"/>
</dbReference>
<dbReference type="HOGENOM" id="CLU_2807493_0_0_5"/>
<dbReference type="AlphaFoldDB" id="C5B3Z0"/>
<proteinExistence type="predicted"/>
<dbReference type="KEGG" id="mea:Mex_2p0297"/>
<reference evidence="1 2" key="1">
    <citation type="journal article" date="2009" name="PLoS ONE">
        <title>Methylobacterium genome sequences: a reference blueprint to investigate microbial metabolism of C1 compounds from natural and industrial sources.</title>
        <authorList>
            <person name="Vuilleumier S."/>
            <person name="Chistoserdova L."/>
            <person name="Lee M.-C."/>
            <person name="Bringel F."/>
            <person name="Lajus A."/>
            <person name="Zhou Y."/>
            <person name="Gourion B."/>
            <person name="Barbe V."/>
            <person name="Chang J."/>
            <person name="Cruveiller S."/>
            <person name="Dossat C."/>
            <person name="Gillett W."/>
            <person name="Gruffaz C."/>
            <person name="Haugen E."/>
            <person name="Hourcade E."/>
            <person name="Levy R."/>
            <person name="Mangenot S."/>
            <person name="Muller E."/>
            <person name="Nadalig T."/>
            <person name="Pagni M."/>
            <person name="Penny C."/>
            <person name="Peyraud R."/>
            <person name="Robinson D.G."/>
            <person name="Roche D."/>
            <person name="Rouy Z."/>
            <person name="Saenampechek C."/>
            <person name="Salvignol G."/>
            <person name="Vallenet D."/>
            <person name="Wu Z."/>
            <person name="Marx C.J."/>
            <person name="Vorholt J.A."/>
            <person name="Olson M.V."/>
            <person name="Kaul R."/>
            <person name="Weissenbach J."/>
            <person name="Medigue C."/>
            <person name="Lidstrom M.E."/>
        </authorList>
    </citation>
    <scope>NUCLEOTIDE SEQUENCE [LARGE SCALE GENOMIC DNA]</scope>
    <source>
        <strain evidence="2">ATCC 14718 / DSM 1338 / JCM 2805 / NCIMB 9133 / AM1</strain>
    </source>
</reference>
<geneLocation type="plasmid" evidence="1 2">
    <name>megaplasmid</name>
</geneLocation>
<sequence>MNGIPTATVSRPIEHSSVAVMLRIYTHSVHEMDQWQGDFDRVSGLISSDIIDISAVTALQIAQVINI</sequence>
<dbReference type="EMBL" id="CP001511">
    <property type="protein sequence ID" value="ACS43172.1"/>
    <property type="molecule type" value="Genomic_DNA"/>
</dbReference>